<name>A0A9P6Y4F5_RHIOR</name>
<dbReference type="OrthoDB" id="2288839at2759"/>
<organism evidence="1 2">
    <name type="scientific">Rhizopus oryzae</name>
    <name type="common">Mucormycosis agent</name>
    <name type="synonym">Rhizopus arrhizus var. delemar</name>
    <dbReference type="NCBI Taxonomy" id="64495"/>
    <lineage>
        <taxon>Eukaryota</taxon>
        <taxon>Fungi</taxon>
        <taxon>Fungi incertae sedis</taxon>
        <taxon>Mucoromycota</taxon>
        <taxon>Mucoromycotina</taxon>
        <taxon>Mucoromycetes</taxon>
        <taxon>Mucorales</taxon>
        <taxon>Mucorineae</taxon>
        <taxon>Rhizopodaceae</taxon>
        <taxon>Rhizopus</taxon>
    </lineage>
</organism>
<reference evidence="1" key="1">
    <citation type="journal article" date="2020" name="Microb. Genom.">
        <title>Genetic diversity of clinical and environmental Mucorales isolates obtained from an investigation of mucormycosis cases among solid organ transplant recipients.</title>
        <authorList>
            <person name="Nguyen M.H."/>
            <person name="Kaul D."/>
            <person name="Muto C."/>
            <person name="Cheng S.J."/>
            <person name="Richter R.A."/>
            <person name="Bruno V.M."/>
            <person name="Liu G."/>
            <person name="Beyhan S."/>
            <person name="Sundermann A.J."/>
            <person name="Mounaud S."/>
            <person name="Pasculle A.W."/>
            <person name="Nierman W.C."/>
            <person name="Driscoll E."/>
            <person name="Cumbie R."/>
            <person name="Clancy C.J."/>
            <person name="Dupont C.L."/>
        </authorList>
    </citation>
    <scope>NUCLEOTIDE SEQUENCE</scope>
    <source>
        <strain evidence="1">GL16</strain>
    </source>
</reference>
<dbReference type="EMBL" id="JAANIT010001727">
    <property type="protein sequence ID" value="KAG1538978.1"/>
    <property type="molecule type" value="Genomic_DNA"/>
</dbReference>
<gene>
    <name evidence="1" type="ORF">G6F51_009427</name>
</gene>
<sequence length="76" mass="8859">MAMIGVNPAGFDRLLSVRFYMQIMLPQLEYGLAISMVKFHEFQKIESCQNQCLRQIFRGSSRSSTQVMHRLVTNFQ</sequence>
<evidence type="ECO:0000313" key="2">
    <source>
        <dbReference type="Proteomes" id="UP000717996"/>
    </source>
</evidence>
<dbReference type="AlphaFoldDB" id="A0A9P6Y4F5"/>
<protein>
    <submittedName>
        <fullName evidence="1">Uncharacterized protein</fullName>
    </submittedName>
</protein>
<dbReference type="Proteomes" id="UP000717996">
    <property type="component" value="Unassembled WGS sequence"/>
</dbReference>
<comment type="caution">
    <text evidence="1">The sequence shown here is derived from an EMBL/GenBank/DDBJ whole genome shotgun (WGS) entry which is preliminary data.</text>
</comment>
<accession>A0A9P6Y4F5</accession>
<evidence type="ECO:0000313" key="1">
    <source>
        <dbReference type="EMBL" id="KAG1538978.1"/>
    </source>
</evidence>
<proteinExistence type="predicted"/>